<sequence>MANISSAFGTLDFKGTWNKSLFEKFISIFNKHLNDKVGDYYLIIDNENFEKGEANIRGIGRWTFENNLSLMNNWALNSFNYSTQTKEECESEWENLLKEVHEKELIIEIDYVDEESGLEYLVSNAGIIDVQETDEGLKLVYELMDSDEYEYNRSNLIALDIYDEEDFEVQLKDIKETLLEDYKLIYRNDKEHECKKLTQAQEDEIEKVLDDNPWAGDVEDILVEIDWL</sequence>
<accession>A0A2A5RI56</accession>
<dbReference type="AlphaFoldDB" id="A0A2A5RI56"/>
<name>A0A2A5RI56_9LACT</name>
<dbReference type="Proteomes" id="UP000218181">
    <property type="component" value="Unassembled WGS sequence"/>
</dbReference>
<protein>
    <submittedName>
        <fullName evidence="1">Uncharacterized protein</fullName>
    </submittedName>
</protein>
<dbReference type="OrthoDB" id="3077698at2"/>
<proteinExistence type="predicted"/>
<reference evidence="1 2" key="1">
    <citation type="submission" date="2014-12" db="EMBL/GenBank/DDBJ databases">
        <title>Draft genome sequences of 10 type strains of Lactococcus.</title>
        <authorList>
            <person name="Sun Z."/>
            <person name="Zhong Z."/>
            <person name="Liu W."/>
            <person name="Zhang W."/>
            <person name="Zhang H."/>
        </authorList>
    </citation>
    <scope>NUCLEOTIDE SEQUENCE [LARGE SCALE GENOMIC DNA]</scope>
    <source>
        <strain evidence="1 2">JCM 16395</strain>
    </source>
</reference>
<evidence type="ECO:0000313" key="1">
    <source>
        <dbReference type="EMBL" id="PCR98798.1"/>
    </source>
</evidence>
<keyword evidence="2" id="KW-1185">Reference proteome</keyword>
<comment type="caution">
    <text evidence="1">The sequence shown here is derived from an EMBL/GenBank/DDBJ whole genome shotgun (WGS) entry which is preliminary data.</text>
</comment>
<dbReference type="EMBL" id="JXJU01000022">
    <property type="protein sequence ID" value="PCR98798.1"/>
    <property type="molecule type" value="Genomic_DNA"/>
</dbReference>
<dbReference type="STRING" id="1291764.GCA_001311235_03099"/>
<organism evidence="1 2">
    <name type="scientific">Lactococcus fujiensis JCM 16395</name>
    <dbReference type="NCBI Taxonomy" id="1291764"/>
    <lineage>
        <taxon>Bacteria</taxon>
        <taxon>Bacillati</taxon>
        <taxon>Bacillota</taxon>
        <taxon>Bacilli</taxon>
        <taxon>Lactobacillales</taxon>
        <taxon>Streptococcaceae</taxon>
        <taxon>Lactococcus</taxon>
    </lineage>
</organism>
<dbReference type="RefSeq" id="WP_096819161.1">
    <property type="nucleotide sequence ID" value="NZ_BBAL01000021.1"/>
</dbReference>
<evidence type="ECO:0000313" key="2">
    <source>
        <dbReference type="Proteomes" id="UP000218181"/>
    </source>
</evidence>
<gene>
    <name evidence="1" type="ORF">RT41_GL000906</name>
</gene>